<reference evidence="6" key="1">
    <citation type="submission" date="2021-02" db="EMBL/GenBank/DDBJ databases">
        <authorList>
            <person name="Dougan E. K."/>
            <person name="Rhodes N."/>
            <person name="Thang M."/>
            <person name="Chan C."/>
        </authorList>
    </citation>
    <scope>NUCLEOTIDE SEQUENCE</scope>
</reference>
<dbReference type="OrthoDB" id="449054at2759"/>
<dbReference type="Gene3D" id="3.30.40.10">
    <property type="entry name" value="Zinc/RING finger domain, C3HC4 (zinc finger)"/>
    <property type="match status" value="1"/>
</dbReference>
<organism evidence="6 7">
    <name type="scientific">Polarella glacialis</name>
    <name type="common">Dinoflagellate</name>
    <dbReference type="NCBI Taxonomy" id="89957"/>
    <lineage>
        <taxon>Eukaryota</taxon>
        <taxon>Sar</taxon>
        <taxon>Alveolata</taxon>
        <taxon>Dinophyceae</taxon>
        <taxon>Suessiales</taxon>
        <taxon>Suessiaceae</taxon>
        <taxon>Polarella</taxon>
    </lineage>
</organism>
<dbReference type="SMART" id="SM00744">
    <property type="entry name" value="RINGv"/>
    <property type="match status" value="1"/>
</dbReference>
<feature type="transmembrane region" description="Helical" evidence="4">
    <location>
        <begin position="125"/>
        <end position="146"/>
    </location>
</feature>
<proteinExistence type="predicted"/>
<dbReference type="CDD" id="cd16495">
    <property type="entry name" value="RING_CH-C4HC3_MARCH"/>
    <property type="match status" value="1"/>
</dbReference>
<accession>A0A813HXA4</accession>
<dbReference type="InterPro" id="IPR013083">
    <property type="entry name" value="Znf_RING/FYVE/PHD"/>
</dbReference>
<feature type="transmembrane region" description="Helical" evidence="4">
    <location>
        <begin position="83"/>
        <end position="104"/>
    </location>
</feature>
<keyword evidence="1" id="KW-0479">Metal-binding</keyword>
<dbReference type="PANTHER" id="PTHR46347">
    <property type="entry name" value="RING/FYVE/PHD ZINC FINGER SUPERFAMILY PROTEIN"/>
    <property type="match status" value="1"/>
</dbReference>
<protein>
    <recommendedName>
        <fullName evidence="5">RING-CH-type domain-containing protein</fullName>
    </recommendedName>
</protein>
<dbReference type="InterPro" id="IPR011016">
    <property type="entry name" value="Znf_RING-CH"/>
</dbReference>
<keyword evidence="4" id="KW-0472">Membrane</keyword>
<keyword evidence="7" id="KW-1185">Reference proteome</keyword>
<dbReference type="Pfam" id="PF12906">
    <property type="entry name" value="RINGv"/>
    <property type="match status" value="1"/>
</dbReference>
<name>A0A813HXA4_POLGL</name>
<evidence type="ECO:0000256" key="3">
    <source>
        <dbReference type="ARBA" id="ARBA00022833"/>
    </source>
</evidence>
<dbReference type="AlphaFoldDB" id="A0A813HXA4"/>
<keyword evidence="4" id="KW-0812">Transmembrane</keyword>
<dbReference type="EMBL" id="CAJNNV010033154">
    <property type="protein sequence ID" value="CAE8642372.1"/>
    <property type="molecule type" value="Genomic_DNA"/>
</dbReference>
<evidence type="ECO:0000313" key="7">
    <source>
        <dbReference type="Proteomes" id="UP000654075"/>
    </source>
</evidence>
<feature type="transmembrane region" description="Helical" evidence="4">
    <location>
        <begin position="166"/>
        <end position="183"/>
    </location>
</feature>
<evidence type="ECO:0000259" key="5">
    <source>
        <dbReference type="PROSITE" id="PS51292"/>
    </source>
</evidence>
<keyword evidence="3" id="KW-0862">Zinc</keyword>
<dbReference type="Proteomes" id="UP000654075">
    <property type="component" value="Unassembled WGS sequence"/>
</dbReference>
<dbReference type="PROSITE" id="PS51292">
    <property type="entry name" value="ZF_RING_CH"/>
    <property type="match status" value="1"/>
</dbReference>
<feature type="domain" description="RING-CH-type" evidence="5">
    <location>
        <begin position="1"/>
        <end position="67"/>
    </location>
</feature>
<gene>
    <name evidence="6" type="ORF">PGLA1383_LOCUS56873</name>
</gene>
<evidence type="ECO:0000256" key="2">
    <source>
        <dbReference type="ARBA" id="ARBA00022771"/>
    </source>
</evidence>
<dbReference type="PANTHER" id="PTHR46347:SF1">
    <property type="entry name" value="RING_FYVE_PHD ZINC FINGER SUPERFAMILY PROTEIN"/>
    <property type="match status" value="1"/>
</dbReference>
<sequence>MEEQDEKVCRICLETDIQDGDELLVPCLCKGSSRHVHRSCLDQWRITGFDPKTVTHCGTCKAQFKLQVPSDAKGAQHEVWVQIAWYIGNRIACFFAVVLALGFIPPMFLGVDETRVLKNSLLNHISLGTFSTFGLAGGWAFLQLLWSVNLLGFRPDRWGFDSKDSFNTLIVIVVIVGALYLIYKLVEGIWEIAQSGHQVASANIRHTNKEMRTRIVQRYPVMNYEQCEKTTDGSAGCSAPLATNHEGDTPRITWERED</sequence>
<keyword evidence="2" id="KW-0863">Zinc-finger</keyword>
<dbReference type="GO" id="GO:0008270">
    <property type="term" value="F:zinc ion binding"/>
    <property type="evidence" value="ECO:0007669"/>
    <property type="project" value="UniProtKB-KW"/>
</dbReference>
<evidence type="ECO:0000256" key="4">
    <source>
        <dbReference type="SAM" id="Phobius"/>
    </source>
</evidence>
<evidence type="ECO:0000313" key="6">
    <source>
        <dbReference type="EMBL" id="CAE8642372.1"/>
    </source>
</evidence>
<keyword evidence="4" id="KW-1133">Transmembrane helix</keyword>
<comment type="caution">
    <text evidence="6">The sequence shown here is derived from an EMBL/GenBank/DDBJ whole genome shotgun (WGS) entry which is preliminary data.</text>
</comment>
<dbReference type="SUPFAM" id="SSF57850">
    <property type="entry name" value="RING/U-box"/>
    <property type="match status" value="1"/>
</dbReference>
<evidence type="ECO:0000256" key="1">
    <source>
        <dbReference type="ARBA" id="ARBA00022723"/>
    </source>
</evidence>